<accession>B6JUS1</accession>
<dbReference type="AlphaFoldDB" id="B6JUS1"/>
<proteinExistence type="predicted"/>
<sequence>MSLVTICPLSETFIRLTMQMHPELDTQDQTAVRGLLYLLLNKKHTSRREKIRKHQERRQQRRMYKVQRFEEFLHLRFPLSQHPYGRHSSI</sequence>
<reference evidence="1 3" key="1">
    <citation type="journal article" date="2011" name="Science">
        <title>Comparative functional genomics of the fission yeasts.</title>
        <authorList>
            <person name="Rhind N."/>
            <person name="Chen Z."/>
            <person name="Yassour M."/>
            <person name="Thompson D.A."/>
            <person name="Haas B.J."/>
            <person name="Habib N."/>
            <person name="Wapinski I."/>
            <person name="Roy S."/>
            <person name="Lin M.F."/>
            <person name="Heiman D.I."/>
            <person name="Young S.K."/>
            <person name="Furuya K."/>
            <person name="Guo Y."/>
            <person name="Pidoux A."/>
            <person name="Chen H.M."/>
            <person name="Robbertse B."/>
            <person name="Goldberg J.M."/>
            <person name="Aoki K."/>
            <person name="Bayne E.H."/>
            <person name="Berlin A.M."/>
            <person name="Desjardins C.A."/>
            <person name="Dobbs E."/>
            <person name="Dukaj L."/>
            <person name="Fan L."/>
            <person name="FitzGerald M.G."/>
            <person name="French C."/>
            <person name="Gujja S."/>
            <person name="Hansen K."/>
            <person name="Keifenheim D."/>
            <person name="Levin J.Z."/>
            <person name="Mosher R.A."/>
            <person name="Mueller C.A."/>
            <person name="Pfiffner J."/>
            <person name="Priest M."/>
            <person name="Russ C."/>
            <person name="Smialowska A."/>
            <person name="Swoboda P."/>
            <person name="Sykes S.M."/>
            <person name="Vaughn M."/>
            <person name="Vengrova S."/>
            <person name="Yoder R."/>
            <person name="Zeng Q."/>
            <person name="Allshire R."/>
            <person name="Baulcombe D."/>
            <person name="Birren B.W."/>
            <person name="Brown W."/>
            <person name="Ekwall K."/>
            <person name="Kellis M."/>
            <person name="Leatherwood J."/>
            <person name="Levin H."/>
            <person name="Margalit H."/>
            <person name="Martienssen R."/>
            <person name="Nieduszynski C.A."/>
            <person name="Spatafora J.W."/>
            <person name="Friedman N."/>
            <person name="Dalgaard J.Z."/>
            <person name="Baumann P."/>
            <person name="Niki H."/>
            <person name="Regev A."/>
            <person name="Nusbaum C."/>
        </authorList>
    </citation>
    <scope>NUCLEOTIDE SEQUENCE [LARGE SCALE GENOMIC DNA]</scope>
    <source>
        <strain evidence="3">yFS275 / FY16936</strain>
    </source>
</reference>
<dbReference type="EMBL" id="KE651166">
    <property type="protein sequence ID" value="EEB05054.1"/>
    <property type="molecule type" value="Genomic_DNA"/>
</dbReference>
<gene>
    <name evidence="2" type="primary">prl46</name>
    <name evidence="1" type="ORF">SJAG_00046</name>
</gene>
<organism evidence="1 3">
    <name type="scientific">Schizosaccharomyces japonicus (strain yFS275 / FY16936)</name>
    <name type="common">Fission yeast</name>
    <dbReference type="NCBI Taxonomy" id="402676"/>
    <lineage>
        <taxon>Eukaryota</taxon>
        <taxon>Fungi</taxon>
        <taxon>Dikarya</taxon>
        <taxon>Ascomycota</taxon>
        <taxon>Taphrinomycotina</taxon>
        <taxon>Schizosaccharomycetes</taxon>
        <taxon>Schizosaccharomycetales</taxon>
        <taxon>Schizosaccharomycetaceae</taxon>
        <taxon>Schizosaccharomyces</taxon>
    </lineage>
</organism>
<dbReference type="HOGENOM" id="CLU_2442120_0_0_1"/>
<evidence type="ECO:0000313" key="2">
    <source>
        <dbReference type="JaponicusDB" id="SJAG_00046"/>
    </source>
</evidence>
<dbReference type="GeneID" id="7050998"/>
<dbReference type="VEuPathDB" id="FungiDB:SJAG_00046"/>
<keyword evidence="3" id="KW-1185">Reference proteome</keyword>
<dbReference type="RefSeq" id="XP_002171347.1">
    <property type="nucleotide sequence ID" value="XM_002171311.1"/>
</dbReference>
<dbReference type="Proteomes" id="UP000001744">
    <property type="component" value="Unassembled WGS sequence"/>
</dbReference>
<dbReference type="JaponicusDB" id="SJAG_00046">
    <property type="gene designation" value="prl46"/>
</dbReference>
<name>B6JUS1_SCHJY</name>
<protein>
    <submittedName>
        <fullName evidence="1">Uncharacterized protein</fullName>
    </submittedName>
</protein>
<evidence type="ECO:0000313" key="3">
    <source>
        <dbReference type="Proteomes" id="UP000001744"/>
    </source>
</evidence>
<evidence type="ECO:0000313" key="1">
    <source>
        <dbReference type="EMBL" id="EEB05054.1"/>
    </source>
</evidence>